<evidence type="ECO:0000313" key="2">
    <source>
        <dbReference type="EMBL" id="MBC2865093.1"/>
    </source>
</evidence>
<dbReference type="Pfam" id="PF19953">
    <property type="entry name" value="EACC1"/>
    <property type="match status" value="1"/>
</dbReference>
<comment type="caution">
    <text evidence="2">The sequence shown here is derived from an EMBL/GenBank/DDBJ whole genome shotgun (WGS) entry which is preliminary data.</text>
</comment>
<evidence type="ECO:0000313" key="3">
    <source>
        <dbReference type="Proteomes" id="UP000517694"/>
    </source>
</evidence>
<dbReference type="AlphaFoldDB" id="A0A7X1I213"/>
<evidence type="ECO:0000256" key="1">
    <source>
        <dbReference type="SAM" id="MobiDB-lite"/>
    </source>
</evidence>
<dbReference type="OrthoDB" id="4235251at2"/>
<keyword evidence="3" id="KW-1185">Reference proteome</keyword>
<protein>
    <submittedName>
        <fullName evidence="2">Uncharacterized protein</fullName>
    </submittedName>
</protein>
<dbReference type="Proteomes" id="UP000517694">
    <property type="component" value="Unassembled WGS sequence"/>
</dbReference>
<name>A0A7X1I213_9ACTN</name>
<proteinExistence type="predicted"/>
<dbReference type="InterPro" id="IPR045428">
    <property type="entry name" value="EACC1"/>
</dbReference>
<sequence length="143" mass="14884">MRVDIGDGLPADQLERHVRVLFQDLRRLGALRVERATAAPPAGSMAGVGQDLAVLVLSGAFSAASLKAVGNVVVAYVNRTKARAVEWEFDGNKGSFTALSAKDQHALVEAVTARIAAGAAQREGSDEAGETDGGAPDRTADRD</sequence>
<accession>A0A7X1I213</accession>
<dbReference type="EMBL" id="JACMHY010000003">
    <property type="protein sequence ID" value="MBC2865093.1"/>
    <property type="molecule type" value="Genomic_DNA"/>
</dbReference>
<organism evidence="2 3">
    <name type="scientific">Streptomyces mexicanus</name>
    <dbReference type="NCBI Taxonomy" id="178566"/>
    <lineage>
        <taxon>Bacteria</taxon>
        <taxon>Bacillati</taxon>
        <taxon>Actinomycetota</taxon>
        <taxon>Actinomycetes</taxon>
        <taxon>Kitasatosporales</taxon>
        <taxon>Streptomycetaceae</taxon>
        <taxon>Streptomyces</taxon>
    </lineage>
</organism>
<feature type="region of interest" description="Disordered" evidence="1">
    <location>
        <begin position="118"/>
        <end position="143"/>
    </location>
</feature>
<reference evidence="2 3" key="1">
    <citation type="submission" date="2020-08" db="EMBL/GenBank/DDBJ databases">
        <title>Whole-Genome Sequence of French Clinical Streptomyces mexicanus Strain Q0842.</title>
        <authorList>
            <person name="Boxberger M."/>
            <person name="La Scola B."/>
        </authorList>
    </citation>
    <scope>NUCLEOTIDE SEQUENCE [LARGE SCALE GENOMIC DNA]</scope>
    <source>
        <strain evidence="2 3">Marseille-Q0842</strain>
    </source>
</reference>
<gene>
    <name evidence="2" type="ORF">H1R13_08815</name>
</gene>